<dbReference type="GO" id="GO:0005737">
    <property type="term" value="C:cytoplasm"/>
    <property type="evidence" value="ECO:0007669"/>
    <property type="project" value="UniProtKB-SubCell"/>
</dbReference>
<dbReference type="InterPro" id="IPR020805">
    <property type="entry name" value="Cell_div_FtsZ_CS"/>
</dbReference>
<dbReference type="GO" id="GO:0003924">
    <property type="term" value="F:GTPase activity"/>
    <property type="evidence" value="ECO:0007669"/>
    <property type="project" value="InterPro"/>
</dbReference>
<dbReference type="Gene3D" id="3.40.50.1440">
    <property type="entry name" value="Tubulin/FtsZ, GTPase domain"/>
    <property type="match status" value="1"/>
</dbReference>
<dbReference type="Proteomes" id="UP000002522">
    <property type="component" value="Chromosome"/>
</dbReference>
<evidence type="ECO:0000259" key="7">
    <source>
        <dbReference type="SMART" id="SM00864"/>
    </source>
</evidence>
<reference evidence="8 9" key="1">
    <citation type="journal article" date="2002" name="Nucleic Acids Res.">
        <title>The complete genomic sequence of Mycoplasma penetrans, an intracellular bacterial pathogen in humans.</title>
        <authorList>
            <person name="Sasaki Y."/>
            <person name="Ishikawa J."/>
            <person name="Yamashita A."/>
            <person name="Oshima K."/>
            <person name="Kenri T."/>
            <person name="Furuya K."/>
            <person name="Yoshino C."/>
            <person name="Horino A."/>
            <person name="Shiba T."/>
            <person name="Sasaki T."/>
            <person name="Hattori M."/>
        </authorList>
    </citation>
    <scope>NUCLEOTIDE SEQUENCE [LARGE SCALE GENOMIC DNA]</scope>
    <source>
        <strain evidence="8 9">HF-2</strain>
    </source>
</reference>
<dbReference type="Pfam" id="PF00091">
    <property type="entry name" value="Tubulin"/>
    <property type="match status" value="1"/>
</dbReference>
<evidence type="ECO:0000256" key="6">
    <source>
        <dbReference type="SAM" id="MobiDB-lite"/>
    </source>
</evidence>
<dbReference type="InterPro" id="IPR008280">
    <property type="entry name" value="Tub_FtsZ_C"/>
</dbReference>
<dbReference type="InterPro" id="IPR003008">
    <property type="entry name" value="Tubulin_FtsZ_GTPase"/>
</dbReference>
<comment type="subunit">
    <text evidence="5">Homodimer. Polymerizes to form a dynamic ring structure in a strictly GTP-dependent manner.</text>
</comment>
<dbReference type="GO" id="GO:0032153">
    <property type="term" value="C:cell division site"/>
    <property type="evidence" value="ECO:0007669"/>
    <property type="project" value="TreeGrafter"/>
</dbReference>
<dbReference type="CDD" id="cd02201">
    <property type="entry name" value="FtsZ_type1"/>
    <property type="match status" value="1"/>
</dbReference>
<comment type="subcellular location">
    <subcellularLocation>
        <location evidence="5">Cytoplasm</location>
    </subcellularLocation>
</comment>
<keyword evidence="3 5" id="KW-0342">GTP-binding</keyword>
<keyword evidence="5" id="KW-0131">Cell cycle</keyword>
<dbReference type="SMART" id="SM00864">
    <property type="entry name" value="Tubulin"/>
    <property type="match status" value="1"/>
</dbReference>
<evidence type="ECO:0000313" key="8">
    <source>
        <dbReference type="EMBL" id="BAC44629.1"/>
    </source>
</evidence>
<keyword evidence="5 8" id="KW-0132">Cell division</keyword>
<dbReference type="KEGG" id="mpe:MYPE8370"/>
<evidence type="ECO:0000256" key="2">
    <source>
        <dbReference type="ARBA" id="ARBA00022741"/>
    </source>
</evidence>
<evidence type="ECO:0000256" key="1">
    <source>
        <dbReference type="ARBA" id="ARBA00009690"/>
    </source>
</evidence>
<feature type="compositionally biased region" description="Polar residues" evidence="6">
    <location>
        <begin position="415"/>
        <end position="441"/>
    </location>
</feature>
<organism evidence="8 9">
    <name type="scientific">Malacoplasma penetrans (strain HF-2)</name>
    <name type="common">Mycoplasma penetrans</name>
    <dbReference type="NCBI Taxonomy" id="272633"/>
    <lineage>
        <taxon>Bacteria</taxon>
        <taxon>Bacillati</taxon>
        <taxon>Mycoplasmatota</taxon>
        <taxon>Mycoplasmoidales</taxon>
        <taxon>Mycoplasmoidaceae</taxon>
        <taxon>Malacoplasma</taxon>
    </lineage>
</organism>
<evidence type="ECO:0000313" key="9">
    <source>
        <dbReference type="Proteomes" id="UP000002522"/>
    </source>
</evidence>
<dbReference type="AlphaFoldDB" id="Q8EUT3"/>
<dbReference type="STRING" id="272633.gene:10731959"/>
<keyword evidence="4 5" id="KW-0717">Septation</keyword>
<dbReference type="GO" id="GO:0000917">
    <property type="term" value="P:division septum assembly"/>
    <property type="evidence" value="ECO:0007669"/>
    <property type="project" value="UniProtKB-KW"/>
</dbReference>
<dbReference type="InterPro" id="IPR045061">
    <property type="entry name" value="FtsZ/CetZ"/>
</dbReference>
<dbReference type="EMBL" id="BA000026">
    <property type="protein sequence ID" value="BAC44629.1"/>
    <property type="molecule type" value="Genomic_DNA"/>
</dbReference>
<sequence length="476" mass="52529">MVRLLSNREKTFSKSFNVKIIGIGGAGNNIVKYMVNSREWPSFCNIIALNTDYIALSNLGENMKDIFILGSEELNGNGSGGDPETGKRAAEADIEVLKTMLEGVDVLILVAGLGKGTGTGATPVIAKAAQELGILTIGLFNLPSIGAEGEKTYSNALLGLQNLALCCNGLTTVNNDKIINVDKEKMSIKKAYESANKYIKTIVEEIINIITMPSDINVDFADVRNFFEDKNGFLFMRINVTDYTKDGIKDAIETGIKTGFSDVNIKNSEKALINFKLNENVPSYVLENTRSALKEIVESGNVNIVHGVAYNDVYEDAEVNILLTGSFDISDVPLVDIPEPKLASTESSYLGGASNSTNSVYETLKEMDSNRNQESLWSDSLDNTNVQNSYPSTAKVLGLPDDDTDDVSYVRDRQQPSSTSRFSQEYGSARYNSQNQGYNRPSSRYYDDEDSYYSSRRTPAPKKKRSLFDRIFRRNK</sequence>
<gene>
    <name evidence="8" type="ordered locus">MYPE8370</name>
</gene>
<dbReference type="PANTHER" id="PTHR30314:SF3">
    <property type="entry name" value="MITOCHONDRIAL DIVISION PROTEIN FSZA"/>
    <property type="match status" value="1"/>
</dbReference>
<proteinExistence type="inferred from homology"/>
<dbReference type="HOGENOM" id="CLU_024865_0_5_14"/>
<dbReference type="PANTHER" id="PTHR30314">
    <property type="entry name" value="CELL DIVISION PROTEIN FTSZ-RELATED"/>
    <property type="match status" value="1"/>
</dbReference>
<comment type="function">
    <text evidence="5">Essential cell division protein that forms a contractile ring structure (Z ring) at the future cell division site. The regulation of the ring assembly controls the timing and the location of cell division. One of the functions of the FtsZ ring is to recruit other cell division proteins to the septum to produce a new cell wall between the dividing cells. Binds GTP and shows GTPase activity.</text>
</comment>
<dbReference type="InParanoid" id="Q8EUT3"/>
<feature type="region of interest" description="Disordered" evidence="6">
    <location>
        <begin position="391"/>
        <end position="476"/>
    </location>
</feature>
<accession>Q8EUT3</accession>
<dbReference type="eggNOG" id="COG0206">
    <property type="taxonomic scope" value="Bacteria"/>
</dbReference>
<dbReference type="InterPro" id="IPR000158">
    <property type="entry name" value="Cell_div_FtsZ"/>
</dbReference>
<keyword evidence="9" id="KW-1185">Reference proteome</keyword>
<dbReference type="FunCoup" id="Q8EUT3">
    <property type="interactions" value="244"/>
</dbReference>
<dbReference type="PRINTS" id="PR00423">
    <property type="entry name" value="CELLDVISFTSZ"/>
</dbReference>
<comment type="similarity">
    <text evidence="1 5">Belongs to the FtsZ family.</text>
</comment>
<feature type="domain" description="Tubulin/FtsZ GTPase" evidence="7">
    <location>
        <begin position="17"/>
        <end position="214"/>
    </location>
</feature>
<evidence type="ECO:0000256" key="5">
    <source>
        <dbReference type="RuleBase" id="RU000631"/>
    </source>
</evidence>
<feature type="compositionally biased region" description="Basic and acidic residues" evidence="6">
    <location>
        <begin position="466"/>
        <end position="476"/>
    </location>
</feature>
<dbReference type="PROSITE" id="PS01135">
    <property type="entry name" value="FTSZ_2"/>
    <property type="match status" value="1"/>
</dbReference>
<dbReference type="SUPFAM" id="SSF52490">
    <property type="entry name" value="Tubulin nucleotide-binding domain-like"/>
    <property type="match status" value="1"/>
</dbReference>
<evidence type="ECO:0000256" key="3">
    <source>
        <dbReference type="ARBA" id="ARBA00023134"/>
    </source>
</evidence>
<evidence type="ECO:0000256" key="4">
    <source>
        <dbReference type="ARBA" id="ARBA00023210"/>
    </source>
</evidence>
<dbReference type="SUPFAM" id="SSF55307">
    <property type="entry name" value="Tubulin C-terminal domain-like"/>
    <property type="match status" value="1"/>
</dbReference>
<name>Q8EUT3_MALP2</name>
<protein>
    <recommendedName>
        <fullName evidence="5">Cell division protein FtsZ</fullName>
    </recommendedName>
</protein>
<dbReference type="InterPro" id="IPR036525">
    <property type="entry name" value="Tubulin/FtsZ_GTPase_sf"/>
</dbReference>
<dbReference type="GO" id="GO:0005525">
    <property type="term" value="F:GTP binding"/>
    <property type="evidence" value="ECO:0007669"/>
    <property type="project" value="UniProtKB-KW"/>
</dbReference>
<keyword evidence="2 5" id="KW-0547">Nucleotide-binding</keyword>